<dbReference type="NCBIfam" id="TIGR02937">
    <property type="entry name" value="sigma70-ECF"/>
    <property type="match status" value="1"/>
</dbReference>
<dbReference type="InterPro" id="IPR039425">
    <property type="entry name" value="RNA_pol_sigma-70-like"/>
</dbReference>
<dbReference type="AlphaFoldDB" id="A0A8J3NBN9"/>
<dbReference type="InterPro" id="IPR014284">
    <property type="entry name" value="RNA_pol_sigma-70_dom"/>
</dbReference>
<evidence type="ECO:0000256" key="5">
    <source>
        <dbReference type="ARBA" id="ARBA00023163"/>
    </source>
</evidence>
<keyword evidence="3" id="KW-0731">Sigma factor</keyword>
<evidence type="ECO:0000313" key="9">
    <source>
        <dbReference type="Proteomes" id="UP000612808"/>
    </source>
</evidence>
<feature type="domain" description="RNA polymerase sigma-70 region 2" evidence="6">
    <location>
        <begin position="23"/>
        <end position="81"/>
    </location>
</feature>
<dbReference type="PANTHER" id="PTHR43133">
    <property type="entry name" value="RNA POLYMERASE ECF-TYPE SIGMA FACTO"/>
    <property type="match status" value="1"/>
</dbReference>
<dbReference type="InterPro" id="IPR013325">
    <property type="entry name" value="RNA_pol_sigma_r2"/>
</dbReference>
<accession>A0A8J3NBN9</accession>
<evidence type="ECO:0000256" key="1">
    <source>
        <dbReference type="ARBA" id="ARBA00010641"/>
    </source>
</evidence>
<dbReference type="Pfam" id="PF08281">
    <property type="entry name" value="Sigma70_r4_2"/>
    <property type="match status" value="1"/>
</dbReference>
<protein>
    <submittedName>
        <fullName evidence="8">RNA polymerase sigma24 factor</fullName>
    </submittedName>
</protein>
<evidence type="ECO:0000256" key="2">
    <source>
        <dbReference type="ARBA" id="ARBA00023015"/>
    </source>
</evidence>
<evidence type="ECO:0000259" key="6">
    <source>
        <dbReference type="Pfam" id="PF04542"/>
    </source>
</evidence>
<dbReference type="SUPFAM" id="SSF88946">
    <property type="entry name" value="Sigma2 domain of RNA polymerase sigma factors"/>
    <property type="match status" value="1"/>
</dbReference>
<keyword evidence="9" id="KW-1185">Reference proteome</keyword>
<dbReference type="Gene3D" id="1.10.1740.10">
    <property type="match status" value="1"/>
</dbReference>
<dbReference type="CDD" id="cd06171">
    <property type="entry name" value="Sigma70_r4"/>
    <property type="match status" value="1"/>
</dbReference>
<dbReference type="InterPro" id="IPR014325">
    <property type="entry name" value="RNA_pol_sigma-E_actinobac"/>
</dbReference>
<evidence type="ECO:0000256" key="4">
    <source>
        <dbReference type="ARBA" id="ARBA00023125"/>
    </source>
</evidence>
<reference evidence="8" key="1">
    <citation type="submission" date="2021-01" db="EMBL/GenBank/DDBJ databases">
        <title>Whole genome shotgun sequence of Actinocatenispora rupis NBRC 107355.</title>
        <authorList>
            <person name="Komaki H."/>
            <person name="Tamura T."/>
        </authorList>
    </citation>
    <scope>NUCLEOTIDE SEQUENCE</scope>
    <source>
        <strain evidence="8">NBRC 107355</strain>
    </source>
</reference>
<evidence type="ECO:0000259" key="7">
    <source>
        <dbReference type="Pfam" id="PF08281"/>
    </source>
</evidence>
<evidence type="ECO:0000256" key="3">
    <source>
        <dbReference type="ARBA" id="ARBA00023082"/>
    </source>
</evidence>
<dbReference type="InterPro" id="IPR013249">
    <property type="entry name" value="RNA_pol_sigma70_r4_t2"/>
</dbReference>
<comment type="caution">
    <text evidence="8">The sequence shown here is derived from an EMBL/GenBank/DDBJ whole genome shotgun (WGS) entry which is preliminary data.</text>
</comment>
<comment type="similarity">
    <text evidence="1">Belongs to the sigma-70 factor family. ECF subfamily.</text>
</comment>
<evidence type="ECO:0000313" key="8">
    <source>
        <dbReference type="EMBL" id="GID11000.1"/>
    </source>
</evidence>
<dbReference type="RefSeq" id="WP_203656688.1">
    <property type="nucleotide sequence ID" value="NZ_BAAAZM010000004.1"/>
</dbReference>
<sequence>MTRRAERDDAFREYVAARADAMRFTAYLLAGDWHTAEDITQTAFVKLYLAWDRIDRRDSVDAYLRRIVTRTFLNEQRRTWRHRERLTDAPPDVPAAPDPMPEQRMLIWRALVEVPPKQRAALVLRYWEDMSVAQAADVLGCSVGNVKSQCARGLDTLRAVLRRQIGDDADRILTEGASW</sequence>
<keyword evidence="2" id="KW-0805">Transcription regulation</keyword>
<dbReference type="Gene3D" id="1.10.10.10">
    <property type="entry name" value="Winged helix-like DNA-binding domain superfamily/Winged helix DNA-binding domain"/>
    <property type="match status" value="1"/>
</dbReference>
<dbReference type="InterPro" id="IPR013324">
    <property type="entry name" value="RNA_pol_sigma_r3/r4-like"/>
</dbReference>
<keyword evidence="5" id="KW-0804">Transcription</keyword>
<gene>
    <name evidence="8" type="ORF">Aru02nite_18890</name>
</gene>
<dbReference type="NCBIfam" id="TIGR02983">
    <property type="entry name" value="SigE-fam_strep"/>
    <property type="match status" value="1"/>
</dbReference>
<name>A0A8J3NBN9_9ACTN</name>
<keyword evidence="4" id="KW-0238">DNA-binding</keyword>
<feature type="domain" description="RNA polymerase sigma factor 70 region 4 type 2" evidence="7">
    <location>
        <begin position="105"/>
        <end position="156"/>
    </location>
</feature>
<dbReference type="GO" id="GO:0016987">
    <property type="term" value="F:sigma factor activity"/>
    <property type="evidence" value="ECO:0007669"/>
    <property type="project" value="UniProtKB-KW"/>
</dbReference>
<dbReference type="InterPro" id="IPR007627">
    <property type="entry name" value="RNA_pol_sigma70_r2"/>
</dbReference>
<dbReference type="Proteomes" id="UP000612808">
    <property type="component" value="Unassembled WGS sequence"/>
</dbReference>
<dbReference type="PANTHER" id="PTHR43133:SF50">
    <property type="entry name" value="ECF RNA POLYMERASE SIGMA FACTOR SIGM"/>
    <property type="match status" value="1"/>
</dbReference>
<dbReference type="EMBL" id="BOMB01000010">
    <property type="protein sequence ID" value="GID11000.1"/>
    <property type="molecule type" value="Genomic_DNA"/>
</dbReference>
<proteinExistence type="inferred from homology"/>
<dbReference type="GO" id="GO:0003677">
    <property type="term" value="F:DNA binding"/>
    <property type="evidence" value="ECO:0007669"/>
    <property type="project" value="UniProtKB-KW"/>
</dbReference>
<dbReference type="InterPro" id="IPR036388">
    <property type="entry name" value="WH-like_DNA-bd_sf"/>
</dbReference>
<dbReference type="SUPFAM" id="SSF88659">
    <property type="entry name" value="Sigma3 and sigma4 domains of RNA polymerase sigma factors"/>
    <property type="match status" value="1"/>
</dbReference>
<dbReference type="GO" id="GO:0006352">
    <property type="term" value="P:DNA-templated transcription initiation"/>
    <property type="evidence" value="ECO:0007669"/>
    <property type="project" value="InterPro"/>
</dbReference>
<dbReference type="Pfam" id="PF04542">
    <property type="entry name" value="Sigma70_r2"/>
    <property type="match status" value="1"/>
</dbReference>
<organism evidence="8 9">
    <name type="scientific">Actinocatenispora rupis</name>
    <dbReference type="NCBI Taxonomy" id="519421"/>
    <lineage>
        <taxon>Bacteria</taxon>
        <taxon>Bacillati</taxon>
        <taxon>Actinomycetota</taxon>
        <taxon>Actinomycetes</taxon>
        <taxon>Micromonosporales</taxon>
        <taxon>Micromonosporaceae</taxon>
        <taxon>Actinocatenispora</taxon>
    </lineage>
</organism>